<accession>A0ABT7IGG1</accession>
<dbReference type="InterPro" id="IPR016162">
    <property type="entry name" value="Ald_DH_N"/>
</dbReference>
<reference evidence="6 7" key="1">
    <citation type="submission" date="2023-06" db="EMBL/GenBank/DDBJ databases">
        <title>Marinobacter azerbaijanicus a moderately halophilic, isolated from Urmia Lake in Azerbaijan region of Iran.</title>
        <authorList>
            <person name="Sanchez-Porro C."/>
            <person name="Aghdam E.M."/>
            <person name="Saheb S.M."/>
            <person name="Tarhriz V."/>
            <person name="Kazemi E."/>
            <person name="Ammozegar M.A."/>
            <person name="Ventosa A."/>
            <person name="Hejazi M.S."/>
        </authorList>
    </citation>
    <scope>NUCLEOTIDE SEQUENCE [LARGE SCALE GENOMIC DNA]</scope>
    <source>
        <strain evidence="6 7">TBZ242</strain>
    </source>
</reference>
<dbReference type="EMBL" id="JASSVS010000012">
    <property type="protein sequence ID" value="MDL0433262.1"/>
    <property type="molecule type" value="Genomic_DNA"/>
</dbReference>
<dbReference type="PROSITE" id="PS00687">
    <property type="entry name" value="ALDEHYDE_DEHYDR_GLU"/>
    <property type="match status" value="1"/>
</dbReference>
<dbReference type="InterPro" id="IPR029510">
    <property type="entry name" value="Ald_DH_CS_GLU"/>
</dbReference>
<sequence>MTNQDKTITHELVLPRNRGLYYGGAWHKASLGRRIPVTNPADGSSLGDVDEATAEDINLAVKAARVAQPAWRALAPTQRAAAVRKMAQKVRDHAEELALLDALDCGNPRSAMVGDMQVGAHLLDYFAGLATELKGETIPTAEGQLNYVVRQPLGVVARIVPFNHPAMFVCAKIAAPLIAGNSVIIKPSEHTPLSALRLAELFDGLLPAGVLNIVNGQIEAGASLSEHEHVDNISLVGSIPTGKAVCRAAANTLKSTLMELGGKNAMVVFPDADPNKAATSAVHGMNFGWTAGQSCGSTSRLFLHDSIYEDVLERIIEQTNAIKPGLPDKVETEMGCLSSKAQFDKVMEYINIGKSEGARLVSGGTRPEEPELANGYFVRPTVFADVTRDMRIAREEIFGPVLSVIRWSDEQTVLDMVNELEFGLTASVWTRDLATAHRAANMLNVGYVWINGSSAHIPGAPFGGTKQSGLGREECLEELFTFTQAKNVNVTLEP</sequence>
<evidence type="ECO:0000259" key="5">
    <source>
        <dbReference type="Pfam" id="PF00171"/>
    </source>
</evidence>
<evidence type="ECO:0000256" key="3">
    <source>
        <dbReference type="PROSITE-ProRule" id="PRU10007"/>
    </source>
</evidence>
<dbReference type="RefSeq" id="WP_199447423.1">
    <property type="nucleotide sequence ID" value="NZ_JASSVS010000012.1"/>
</dbReference>
<name>A0ABT7IGG1_9GAMM</name>
<dbReference type="Gene3D" id="3.40.309.10">
    <property type="entry name" value="Aldehyde Dehydrogenase, Chain A, domain 2"/>
    <property type="match status" value="1"/>
</dbReference>
<dbReference type="Proteomes" id="UP001227964">
    <property type="component" value="Unassembled WGS sequence"/>
</dbReference>
<evidence type="ECO:0000313" key="7">
    <source>
        <dbReference type="Proteomes" id="UP001227964"/>
    </source>
</evidence>
<protein>
    <submittedName>
        <fullName evidence="6">Aldehyde dehydrogenase family protein</fullName>
    </submittedName>
</protein>
<evidence type="ECO:0000313" key="6">
    <source>
        <dbReference type="EMBL" id="MDL0433262.1"/>
    </source>
</evidence>
<dbReference type="InterPro" id="IPR016163">
    <property type="entry name" value="Ald_DH_C"/>
</dbReference>
<dbReference type="Gene3D" id="3.40.605.10">
    <property type="entry name" value="Aldehyde Dehydrogenase, Chain A, domain 1"/>
    <property type="match status" value="1"/>
</dbReference>
<comment type="similarity">
    <text evidence="1 4">Belongs to the aldehyde dehydrogenase family.</text>
</comment>
<dbReference type="InterPro" id="IPR015590">
    <property type="entry name" value="Aldehyde_DH_dom"/>
</dbReference>
<dbReference type="Pfam" id="PF00171">
    <property type="entry name" value="Aldedh"/>
    <property type="match status" value="1"/>
</dbReference>
<dbReference type="SUPFAM" id="SSF53720">
    <property type="entry name" value="ALDH-like"/>
    <property type="match status" value="1"/>
</dbReference>
<evidence type="ECO:0000256" key="1">
    <source>
        <dbReference type="ARBA" id="ARBA00009986"/>
    </source>
</evidence>
<organism evidence="6 7">
    <name type="scientific">Marinobacter azerbaijanicus</name>
    <dbReference type="NCBI Taxonomy" id="3050455"/>
    <lineage>
        <taxon>Bacteria</taxon>
        <taxon>Pseudomonadati</taxon>
        <taxon>Pseudomonadota</taxon>
        <taxon>Gammaproteobacteria</taxon>
        <taxon>Pseudomonadales</taxon>
        <taxon>Marinobacteraceae</taxon>
        <taxon>Marinobacter</taxon>
    </lineage>
</organism>
<proteinExistence type="inferred from homology"/>
<keyword evidence="7" id="KW-1185">Reference proteome</keyword>
<feature type="active site" evidence="3">
    <location>
        <position position="259"/>
    </location>
</feature>
<dbReference type="PANTHER" id="PTHR42804">
    <property type="entry name" value="ALDEHYDE DEHYDROGENASE"/>
    <property type="match status" value="1"/>
</dbReference>
<feature type="domain" description="Aldehyde dehydrogenase" evidence="5">
    <location>
        <begin position="26"/>
        <end position="488"/>
    </location>
</feature>
<gene>
    <name evidence="6" type="ORF">QPM17_19150</name>
</gene>
<dbReference type="PANTHER" id="PTHR42804:SF1">
    <property type="entry name" value="ALDEHYDE DEHYDROGENASE-RELATED"/>
    <property type="match status" value="1"/>
</dbReference>
<dbReference type="InterPro" id="IPR016161">
    <property type="entry name" value="Ald_DH/histidinol_DH"/>
</dbReference>
<comment type="caution">
    <text evidence="6">The sequence shown here is derived from an EMBL/GenBank/DDBJ whole genome shotgun (WGS) entry which is preliminary data.</text>
</comment>
<keyword evidence="2 4" id="KW-0560">Oxidoreductase</keyword>
<evidence type="ECO:0000256" key="4">
    <source>
        <dbReference type="RuleBase" id="RU003345"/>
    </source>
</evidence>
<evidence type="ECO:0000256" key="2">
    <source>
        <dbReference type="ARBA" id="ARBA00023002"/>
    </source>
</evidence>